<gene>
    <name evidence="3" type="primary">LOC113789495</name>
</gene>
<keyword evidence="1" id="KW-0732">Signal</keyword>
<protein>
    <submittedName>
        <fullName evidence="3">Uncharacterized protein LOC113789495</fullName>
    </submittedName>
</protein>
<accession>A0A6P6XSG4</accession>
<reference evidence="3" key="1">
    <citation type="submission" date="2025-08" db="UniProtKB">
        <authorList>
            <consortium name="RefSeq"/>
        </authorList>
    </citation>
    <scope>IDENTIFICATION</scope>
    <source>
        <strain evidence="3">Airmid</strain>
    </source>
</reference>
<dbReference type="InParanoid" id="A0A6P6XSG4"/>
<dbReference type="KEGG" id="dpte:113789495"/>
<feature type="signal peptide" evidence="1">
    <location>
        <begin position="1"/>
        <end position="19"/>
    </location>
</feature>
<sequence length="151" mass="17987">MINIKIIMLLVFLSSIIDALPLIKNRREIFLPDQYDTWGDYCRMRDPFHPKCRGISVQRLIDLSLEQMDPERREQYREFLISYILNKNPNLIKKLLKNNDIIHRMLVMNENIEQNESIVSSTSTNSPDTFDLSNVYDRIRNNHNEQSIIFD</sequence>
<proteinExistence type="predicted"/>
<dbReference type="AlphaFoldDB" id="A0A6P6XSG4"/>
<evidence type="ECO:0000313" key="3">
    <source>
        <dbReference type="RefSeq" id="XP_027194839.1"/>
    </source>
</evidence>
<dbReference type="OrthoDB" id="10377127at2759"/>
<organism evidence="2 3">
    <name type="scientific">Dermatophagoides pteronyssinus</name>
    <name type="common">European house dust mite</name>
    <dbReference type="NCBI Taxonomy" id="6956"/>
    <lineage>
        <taxon>Eukaryota</taxon>
        <taxon>Metazoa</taxon>
        <taxon>Ecdysozoa</taxon>
        <taxon>Arthropoda</taxon>
        <taxon>Chelicerata</taxon>
        <taxon>Arachnida</taxon>
        <taxon>Acari</taxon>
        <taxon>Acariformes</taxon>
        <taxon>Sarcoptiformes</taxon>
        <taxon>Astigmata</taxon>
        <taxon>Psoroptidia</taxon>
        <taxon>Analgoidea</taxon>
        <taxon>Pyroglyphidae</taxon>
        <taxon>Dermatophagoidinae</taxon>
        <taxon>Dermatophagoides</taxon>
    </lineage>
</organism>
<dbReference type="Proteomes" id="UP000515146">
    <property type="component" value="Unplaced"/>
</dbReference>
<evidence type="ECO:0000313" key="2">
    <source>
        <dbReference type="Proteomes" id="UP000515146"/>
    </source>
</evidence>
<name>A0A6P6XSG4_DERPT</name>
<dbReference type="RefSeq" id="XP_027194839.1">
    <property type="nucleotide sequence ID" value="XM_027339038.1"/>
</dbReference>
<keyword evidence="2" id="KW-1185">Reference proteome</keyword>
<evidence type="ECO:0000256" key="1">
    <source>
        <dbReference type="SAM" id="SignalP"/>
    </source>
</evidence>
<feature type="chain" id="PRO_5028282156" evidence="1">
    <location>
        <begin position="20"/>
        <end position="151"/>
    </location>
</feature>